<sequence>MTDFLAYSTPPSYRCYLKLYFETLTLGEVSRMDDYPRIAVQGSIQPGWSWEKQQPLTGATTAVSGNGIVPHSTDLGPIVMGLESAFKNGFRVGKFCLQPGGDENSKMREDAVDCATGPSNSPPAEWLQLVPIL</sequence>
<protein>
    <submittedName>
        <fullName evidence="1">Uncharacterized protein</fullName>
    </submittedName>
</protein>
<keyword evidence="2" id="KW-1185">Reference proteome</keyword>
<accession>A0A9W8MDA8</accession>
<evidence type="ECO:0000313" key="1">
    <source>
        <dbReference type="EMBL" id="KAJ2926331.1"/>
    </source>
</evidence>
<dbReference type="AlphaFoldDB" id="A0A9W8MDA8"/>
<dbReference type="OrthoDB" id="3048892at2759"/>
<feature type="non-terminal residue" evidence="1">
    <location>
        <position position="133"/>
    </location>
</feature>
<comment type="caution">
    <text evidence="1">The sequence shown here is derived from an EMBL/GenBank/DDBJ whole genome shotgun (WGS) entry which is preliminary data.</text>
</comment>
<name>A0A9W8MDA8_9AGAR</name>
<evidence type="ECO:0000313" key="2">
    <source>
        <dbReference type="Proteomes" id="UP001140091"/>
    </source>
</evidence>
<gene>
    <name evidence="1" type="ORF">H1R20_g10762</name>
</gene>
<organism evidence="1 2">
    <name type="scientific">Candolleomyces eurysporus</name>
    <dbReference type="NCBI Taxonomy" id="2828524"/>
    <lineage>
        <taxon>Eukaryota</taxon>
        <taxon>Fungi</taxon>
        <taxon>Dikarya</taxon>
        <taxon>Basidiomycota</taxon>
        <taxon>Agaricomycotina</taxon>
        <taxon>Agaricomycetes</taxon>
        <taxon>Agaricomycetidae</taxon>
        <taxon>Agaricales</taxon>
        <taxon>Agaricineae</taxon>
        <taxon>Psathyrellaceae</taxon>
        <taxon>Candolleomyces</taxon>
    </lineage>
</organism>
<dbReference type="Proteomes" id="UP001140091">
    <property type="component" value="Unassembled WGS sequence"/>
</dbReference>
<dbReference type="EMBL" id="JANBPK010001066">
    <property type="protein sequence ID" value="KAJ2926331.1"/>
    <property type="molecule type" value="Genomic_DNA"/>
</dbReference>
<proteinExistence type="predicted"/>
<reference evidence="1" key="1">
    <citation type="submission" date="2022-06" db="EMBL/GenBank/DDBJ databases">
        <title>Genome Sequence of Candolleomyces eurysporus.</title>
        <authorList>
            <person name="Buettner E."/>
        </authorList>
    </citation>
    <scope>NUCLEOTIDE SEQUENCE</scope>
    <source>
        <strain evidence="1">VTCC 930004</strain>
    </source>
</reference>